<dbReference type="NCBIfam" id="TIGR01843">
    <property type="entry name" value="type_I_hlyD"/>
    <property type="match status" value="1"/>
</dbReference>
<sequence>MTARSPESARLPLAVGLVAILCLVGGIGGWSVATSIAGAVVAPGTIKVETERQVVQHADGGVVGEILAKDGDAVAAGQVLVRLDGTFLRSEQMIVERQLLEIQARKARLVAERDGLDSPDFAVLDSFDNIDPAWVLDHVEGQTRLFAARKTALAQELDQLHEQTVQIDNQIEGTRAQQDALQKQLVLIEKELADKMTLYRQSLVPASQVLALQREEAGLEGNIGRLASQEAELRAKVSELVVRGLRLRESRREDAITTLRDLQYSEIELQERRLSLAERLSRLDIRSPVDGVVFGSKVFTVGSVVQAAEPMMYVVPGGQALLVSARVETTDIDEVFPGQPVSLKFTTFDSRTTPNVSGQVLRVSADALTDEATRATFYEVVIQPDIDEMADLPDIELVPGMPVESFIRTRDRSPLSYLLHPLAVYFERAFRET</sequence>
<organism evidence="12 13">
    <name type="scientific">Rhodovulum sulfidophilum</name>
    <name type="common">Rhodobacter sulfidophilus</name>
    <dbReference type="NCBI Taxonomy" id="35806"/>
    <lineage>
        <taxon>Bacteria</taxon>
        <taxon>Pseudomonadati</taxon>
        <taxon>Pseudomonadota</taxon>
        <taxon>Alphaproteobacteria</taxon>
        <taxon>Rhodobacterales</taxon>
        <taxon>Paracoccaceae</taxon>
        <taxon>Rhodovulum</taxon>
    </lineage>
</organism>
<evidence type="ECO:0000256" key="5">
    <source>
        <dbReference type="ARBA" id="ARBA00022519"/>
    </source>
</evidence>
<dbReference type="GeneID" id="93540500"/>
<evidence type="ECO:0000256" key="7">
    <source>
        <dbReference type="ARBA" id="ARBA00022989"/>
    </source>
</evidence>
<dbReference type="Pfam" id="PF26002">
    <property type="entry name" value="Beta-barrel_AprE"/>
    <property type="match status" value="1"/>
</dbReference>
<dbReference type="AlphaFoldDB" id="A0A0D6B1J2"/>
<dbReference type="GO" id="GO:0015031">
    <property type="term" value="P:protein transport"/>
    <property type="evidence" value="ECO:0007669"/>
    <property type="project" value="InterPro"/>
</dbReference>
<keyword evidence="6" id="KW-0812">Transmembrane</keyword>
<evidence type="ECO:0000256" key="9">
    <source>
        <dbReference type="RuleBase" id="RU365093"/>
    </source>
</evidence>
<keyword evidence="5 9" id="KW-0997">Cell inner membrane</keyword>
<dbReference type="InterPro" id="IPR058982">
    <property type="entry name" value="Beta-barrel_AprE"/>
</dbReference>
<keyword evidence="7" id="KW-1133">Transmembrane helix</keyword>
<dbReference type="InterPro" id="IPR010129">
    <property type="entry name" value="T1SS_HlyD"/>
</dbReference>
<feature type="domain" description="AprE-like long alpha-helical hairpin" evidence="10">
    <location>
        <begin position="91"/>
        <end position="277"/>
    </location>
</feature>
<dbReference type="RefSeq" id="WP_042462786.1">
    <property type="nucleotide sequence ID" value="NZ_CP015421.1"/>
</dbReference>
<name>A0A0D6B1J2_RHOSU</name>
<comment type="similarity">
    <text evidence="2 9">Belongs to the membrane fusion protein (MFP) (TC 8.A.1) family.</text>
</comment>
<reference evidence="12 13" key="1">
    <citation type="submission" date="2015-02" db="EMBL/GenBank/DDBJ databases">
        <title>Genome sequene of Rhodovulum sulfidophilum DSM 2351.</title>
        <authorList>
            <person name="Nagao N."/>
        </authorList>
    </citation>
    <scope>NUCLEOTIDE SEQUENCE [LARGE SCALE GENOMIC DNA]</scope>
    <source>
        <strain evidence="12 13">DSM 2351</strain>
    </source>
</reference>
<feature type="domain" description="AprE-like beta-barrel" evidence="11">
    <location>
        <begin position="321"/>
        <end position="410"/>
    </location>
</feature>
<gene>
    <name evidence="12" type="ORF">NHU_01415</name>
</gene>
<dbReference type="InterPro" id="IPR050739">
    <property type="entry name" value="MFP"/>
</dbReference>
<dbReference type="Proteomes" id="UP000064912">
    <property type="component" value="Chromosome"/>
</dbReference>
<comment type="subcellular location">
    <subcellularLocation>
        <location evidence="1 9">Cell inner membrane</location>
        <topology evidence="1 9">Single-pass membrane protein</topology>
    </subcellularLocation>
</comment>
<evidence type="ECO:0000256" key="1">
    <source>
        <dbReference type="ARBA" id="ARBA00004377"/>
    </source>
</evidence>
<accession>A0A0D6B1J2</accession>
<keyword evidence="4 9" id="KW-1003">Cell membrane</keyword>
<evidence type="ECO:0000256" key="3">
    <source>
        <dbReference type="ARBA" id="ARBA00022448"/>
    </source>
</evidence>
<dbReference type="Pfam" id="PF25994">
    <property type="entry name" value="HH_AprE"/>
    <property type="match status" value="1"/>
</dbReference>
<evidence type="ECO:0000259" key="11">
    <source>
        <dbReference type="Pfam" id="PF26002"/>
    </source>
</evidence>
<dbReference type="PANTHER" id="PTHR30386">
    <property type="entry name" value="MEMBRANE FUSION SUBUNIT OF EMRAB-TOLC MULTIDRUG EFFLUX PUMP"/>
    <property type="match status" value="1"/>
</dbReference>
<keyword evidence="8" id="KW-0472">Membrane</keyword>
<evidence type="ECO:0000256" key="4">
    <source>
        <dbReference type="ARBA" id="ARBA00022475"/>
    </source>
</evidence>
<dbReference type="EMBL" id="AP014800">
    <property type="protein sequence ID" value="BAQ68574.1"/>
    <property type="molecule type" value="Genomic_DNA"/>
</dbReference>
<dbReference type="GO" id="GO:0005886">
    <property type="term" value="C:plasma membrane"/>
    <property type="evidence" value="ECO:0007669"/>
    <property type="project" value="UniProtKB-SubCell"/>
</dbReference>
<protein>
    <recommendedName>
        <fullName evidence="9">Membrane fusion protein (MFP) family protein</fullName>
    </recommendedName>
</protein>
<dbReference type="PANTHER" id="PTHR30386:SF17">
    <property type="entry name" value="ALKALINE PROTEASE SECRETION PROTEIN APRE"/>
    <property type="match status" value="1"/>
</dbReference>
<dbReference type="KEGG" id="rsu:NHU_01415"/>
<dbReference type="PRINTS" id="PR01490">
    <property type="entry name" value="RTXTOXIND"/>
</dbReference>
<dbReference type="Gene3D" id="2.40.30.170">
    <property type="match status" value="1"/>
</dbReference>
<keyword evidence="3 9" id="KW-0813">Transport</keyword>
<evidence type="ECO:0000313" key="13">
    <source>
        <dbReference type="Proteomes" id="UP000064912"/>
    </source>
</evidence>
<evidence type="ECO:0000256" key="6">
    <source>
        <dbReference type="ARBA" id="ARBA00022692"/>
    </source>
</evidence>
<evidence type="ECO:0000259" key="10">
    <source>
        <dbReference type="Pfam" id="PF25994"/>
    </source>
</evidence>
<dbReference type="eggNOG" id="COG0845">
    <property type="taxonomic scope" value="Bacteria"/>
</dbReference>
<dbReference type="InterPro" id="IPR058781">
    <property type="entry name" value="HH_AprE-like"/>
</dbReference>
<evidence type="ECO:0000256" key="2">
    <source>
        <dbReference type="ARBA" id="ARBA00009477"/>
    </source>
</evidence>
<dbReference type="PATRIC" id="fig|35806.4.peg.1461"/>
<evidence type="ECO:0000256" key="8">
    <source>
        <dbReference type="ARBA" id="ARBA00023136"/>
    </source>
</evidence>
<evidence type="ECO:0000313" key="12">
    <source>
        <dbReference type="EMBL" id="BAQ68574.1"/>
    </source>
</evidence>
<proteinExistence type="inferred from homology"/>